<dbReference type="EMBL" id="BAAAQY010000010">
    <property type="protein sequence ID" value="GAA2243680.1"/>
    <property type="molecule type" value="Genomic_DNA"/>
</dbReference>
<dbReference type="SUPFAM" id="SSF48498">
    <property type="entry name" value="Tetracyclin repressor-like, C-terminal domain"/>
    <property type="match status" value="1"/>
</dbReference>
<evidence type="ECO:0000256" key="4">
    <source>
        <dbReference type="PROSITE-ProRule" id="PRU00335"/>
    </source>
</evidence>
<dbReference type="PROSITE" id="PS50977">
    <property type="entry name" value="HTH_TETR_2"/>
    <property type="match status" value="1"/>
</dbReference>
<dbReference type="InterPro" id="IPR011075">
    <property type="entry name" value="TetR_C"/>
</dbReference>
<sequence>MPLVELLDSPRSAGRPRDPEVERGILTATQDLLVETGYQGTTIAAVAARAHCGKSAIYRRWPTKEDLVVAAVHAVQVPATMPDTGELRGDLLAAALHFSGDDSRDGAVLASLLAEIGRNAALREVAYRTIGGPPVATLSAVIARWIERGEVAPDTPVDLIANIVPTAAFGSVTLRQRSLEPETVAALVDHVLLPALRAPRD</sequence>
<dbReference type="Pfam" id="PF00440">
    <property type="entry name" value="TetR_N"/>
    <property type="match status" value="1"/>
</dbReference>
<dbReference type="PRINTS" id="PR00455">
    <property type="entry name" value="HTHTETR"/>
</dbReference>
<dbReference type="Pfam" id="PF16859">
    <property type="entry name" value="TetR_C_11"/>
    <property type="match status" value="1"/>
</dbReference>
<feature type="DNA-binding region" description="H-T-H motif" evidence="4">
    <location>
        <begin position="42"/>
        <end position="61"/>
    </location>
</feature>
<name>A0ABP5QTM9_9MICO</name>
<evidence type="ECO:0000313" key="6">
    <source>
        <dbReference type="EMBL" id="GAA2243680.1"/>
    </source>
</evidence>
<evidence type="ECO:0000256" key="3">
    <source>
        <dbReference type="ARBA" id="ARBA00023163"/>
    </source>
</evidence>
<protein>
    <submittedName>
        <fullName evidence="6">TetR/AcrR family transcriptional regulator</fullName>
    </submittedName>
</protein>
<dbReference type="Proteomes" id="UP001500929">
    <property type="component" value="Unassembled WGS sequence"/>
</dbReference>
<keyword evidence="2 4" id="KW-0238">DNA-binding</keyword>
<evidence type="ECO:0000256" key="2">
    <source>
        <dbReference type="ARBA" id="ARBA00023125"/>
    </source>
</evidence>
<dbReference type="Gene3D" id="1.10.10.60">
    <property type="entry name" value="Homeodomain-like"/>
    <property type="match status" value="1"/>
</dbReference>
<dbReference type="PANTHER" id="PTHR30055:SF225">
    <property type="entry name" value="TRANSCRIPTIONAL REGULATORY PROTEIN-RELATED"/>
    <property type="match status" value="1"/>
</dbReference>
<dbReference type="InterPro" id="IPR001647">
    <property type="entry name" value="HTH_TetR"/>
</dbReference>
<evidence type="ECO:0000259" key="5">
    <source>
        <dbReference type="PROSITE" id="PS50977"/>
    </source>
</evidence>
<comment type="caution">
    <text evidence="6">The sequence shown here is derived from an EMBL/GenBank/DDBJ whole genome shotgun (WGS) entry which is preliminary data.</text>
</comment>
<dbReference type="InterPro" id="IPR050109">
    <property type="entry name" value="HTH-type_TetR-like_transc_reg"/>
</dbReference>
<keyword evidence="3" id="KW-0804">Transcription</keyword>
<keyword evidence="1" id="KW-0805">Transcription regulation</keyword>
<dbReference type="Gene3D" id="1.10.357.10">
    <property type="entry name" value="Tetracycline Repressor, domain 2"/>
    <property type="match status" value="1"/>
</dbReference>
<proteinExistence type="predicted"/>
<reference evidence="7" key="1">
    <citation type="journal article" date="2019" name="Int. J. Syst. Evol. Microbiol.">
        <title>The Global Catalogue of Microorganisms (GCM) 10K type strain sequencing project: providing services to taxonomists for standard genome sequencing and annotation.</title>
        <authorList>
            <consortium name="The Broad Institute Genomics Platform"/>
            <consortium name="The Broad Institute Genome Sequencing Center for Infectious Disease"/>
            <person name="Wu L."/>
            <person name="Ma J."/>
        </authorList>
    </citation>
    <scope>NUCLEOTIDE SEQUENCE [LARGE SCALE GENOMIC DNA]</scope>
    <source>
        <strain evidence="7">JCM 16117</strain>
    </source>
</reference>
<dbReference type="InterPro" id="IPR009057">
    <property type="entry name" value="Homeodomain-like_sf"/>
</dbReference>
<feature type="domain" description="HTH tetR-type" evidence="5">
    <location>
        <begin position="19"/>
        <end position="79"/>
    </location>
</feature>
<gene>
    <name evidence="6" type="ORF">GCM10009851_31150</name>
</gene>
<dbReference type="SUPFAM" id="SSF46689">
    <property type="entry name" value="Homeodomain-like"/>
    <property type="match status" value="1"/>
</dbReference>
<dbReference type="InterPro" id="IPR036271">
    <property type="entry name" value="Tet_transcr_reg_TetR-rel_C_sf"/>
</dbReference>
<keyword evidence="7" id="KW-1185">Reference proteome</keyword>
<organism evidence="6 7">
    <name type="scientific">Herbiconiux moechotypicola</name>
    <dbReference type="NCBI Taxonomy" id="637393"/>
    <lineage>
        <taxon>Bacteria</taxon>
        <taxon>Bacillati</taxon>
        <taxon>Actinomycetota</taxon>
        <taxon>Actinomycetes</taxon>
        <taxon>Micrococcales</taxon>
        <taxon>Microbacteriaceae</taxon>
        <taxon>Herbiconiux</taxon>
    </lineage>
</organism>
<evidence type="ECO:0000313" key="7">
    <source>
        <dbReference type="Proteomes" id="UP001500929"/>
    </source>
</evidence>
<evidence type="ECO:0000256" key="1">
    <source>
        <dbReference type="ARBA" id="ARBA00023015"/>
    </source>
</evidence>
<accession>A0ABP5QTM9</accession>
<dbReference type="PANTHER" id="PTHR30055">
    <property type="entry name" value="HTH-TYPE TRANSCRIPTIONAL REGULATOR RUTR"/>
    <property type="match status" value="1"/>
</dbReference>